<keyword evidence="2" id="KW-1185">Reference proteome</keyword>
<gene>
    <name evidence="1" type="ORF">GBAR_LOCUS28036</name>
</gene>
<evidence type="ECO:0000313" key="1">
    <source>
        <dbReference type="EMBL" id="CAI8051184.1"/>
    </source>
</evidence>
<evidence type="ECO:0000313" key="2">
    <source>
        <dbReference type="Proteomes" id="UP001174909"/>
    </source>
</evidence>
<name>A0AA35TP22_GEOBA</name>
<sequence length="54" mass="6343">MVGWSVLLPTFFLKVQKFRPPYSYTLHTPAIVKVFRMVGWSVLLPTFFLKVQKV</sequence>
<protein>
    <submittedName>
        <fullName evidence="1">Uncharacterized protein</fullName>
    </submittedName>
</protein>
<proteinExistence type="predicted"/>
<dbReference type="EMBL" id="CASHTH010003906">
    <property type="protein sequence ID" value="CAI8051184.1"/>
    <property type="molecule type" value="Genomic_DNA"/>
</dbReference>
<reference evidence="1" key="1">
    <citation type="submission" date="2023-03" db="EMBL/GenBank/DDBJ databases">
        <authorList>
            <person name="Steffen K."/>
            <person name="Cardenas P."/>
        </authorList>
    </citation>
    <scope>NUCLEOTIDE SEQUENCE</scope>
</reference>
<organism evidence="1 2">
    <name type="scientific">Geodia barretti</name>
    <name type="common">Barrett's horny sponge</name>
    <dbReference type="NCBI Taxonomy" id="519541"/>
    <lineage>
        <taxon>Eukaryota</taxon>
        <taxon>Metazoa</taxon>
        <taxon>Porifera</taxon>
        <taxon>Demospongiae</taxon>
        <taxon>Heteroscleromorpha</taxon>
        <taxon>Tetractinellida</taxon>
        <taxon>Astrophorina</taxon>
        <taxon>Geodiidae</taxon>
        <taxon>Geodia</taxon>
    </lineage>
</organism>
<dbReference type="AlphaFoldDB" id="A0AA35TP22"/>
<comment type="caution">
    <text evidence="1">The sequence shown here is derived from an EMBL/GenBank/DDBJ whole genome shotgun (WGS) entry which is preliminary data.</text>
</comment>
<accession>A0AA35TP22</accession>
<dbReference type="Proteomes" id="UP001174909">
    <property type="component" value="Unassembled WGS sequence"/>
</dbReference>